<proteinExistence type="predicted"/>
<keyword evidence="2" id="KW-1185">Reference proteome</keyword>
<sequence>MSGIAYDFTPEREEARRNPLRRALEDYGLRPDVHELLSRFVTDLLQASPPDPSDFMLRWAEAERKNSGRMGSPLDMDLENEKYNLNIDLTGKGKKGQGSTRR</sequence>
<reference evidence="2" key="1">
    <citation type="journal article" date="2017" name="Cell">
        <title>Insights into land plant evolution garnered from the Marchantia polymorpha genome.</title>
        <authorList>
            <person name="Bowman J.L."/>
            <person name="Kohchi T."/>
            <person name="Yamato K.T."/>
            <person name="Jenkins J."/>
            <person name="Shu S."/>
            <person name="Ishizaki K."/>
            <person name="Yamaoka S."/>
            <person name="Nishihama R."/>
            <person name="Nakamura Y."/>
            <person name="Berger F."/>
            <person name="Adam C."/>
            <person name="Aki S.S."/>
            <person name="Althoff F."/>
            <person name="Araki T."/>
            <person name="Arteaga-Vazquez M.A."/>
            <person name="Balasubrmanian S."/>
            <person name="Barry K."/>
            <person name="Bauer D."/>
            <person name="Boehm C.R."/>
            <person name="Briginshaw L."/>
            <person name="Caballero-Perez J."/>
            <person name="Catarino B."/>
            <person name="Chen F."/>
            <person name="Chiyoda S."/>
            <person name="Chovatia M."/>
            <person name="Davies K.M."/>
            <person name="Delmans M."/>
            <person name="Demura T."/>
            <person name="Dierschke T."/>
            <person name="Dolan L."/>
            <person name="Dorantes-Acosta A.E."/>
            <person name="Eklund D.M."/>
            <person name="Florent S.N."/>
            <person name="Flores-Sandoval E."/>
            <person name="Fujiyama A."/>
            <person name="Fukuzawa H."/>
            <person name="Galik B."/>
            <person name="Grimanelli D."/>
            <person name="Grimwood J."/>
            <person name="Grossniklaus U."/>
            <person name="Hamada T."/>
            <person name="Haseloff J."/>
            <person name="Hetherington A.J."/>
            <person name="Higo A."/>
            <person name="Hirakawa Y."/>
            <person name="Hundley H.N."/>
            <person name="Ikeda Y."/>
            <person name="Inoue K."/>
            <person name="Inoue S.I."/>
            <person name="Ishida S."/>
            <person name="Jia Q."/>
            <person name="Kakita M."/>
            <person name="Kanazawa T."/>
            <person name="Kawai Y."/>
            <person name="Kawashima T."/>
            <person name="Kennedy M."/>
            <person name="Kinose K."/>
            <person name="Kinoshita T."/>
            <person name="Kohara Y."/>
            <person name="Koide E."/>
            <person name="Komatsu K."/>
            <person name="Kopischke S."/>
            <person name="Kubo M."/>
            <person name="Kyozuka J."/>
            <person name="Lagercrantz U."/>
            <person name="Lin S.S."/>
            <person name="Lindquist E."/>
            <person name="Lipzen A.M."/>
            <person name="Lu C.W."/>
            <person name="De Luna E."/>
            <person name="Martienssen R.A."/>
            <person name="Minamino N."/>
            <person name="Mizutani M."/>
            <person name="Mizutani M."/>
            <person name="Mochizuki N."/>
            <person name="Monte I."/>
            <person name="Mosher R."/>
            <person name="Nagasaki H."/>
            <person name="Nakagami H."/>
            <person name="Naramoto S."/>
            <person name="Nishitani K."/>
            <person name="Ohtani M."/>
            <person name="Okamoto T."/>
            <person name="Okumura M."/>
            <person name="Phillips J."/>
            <person name="Pollak B."/>
            <person name="Reinders A."/>
            <person name="Rovekamp M."/>
            <person name="Sano R."/>
            <person name="Sawa S."/>
            <person name="Schmid M.W."/>
            <person name="Shirakawa M."/>
            <person name="Solano R."/>
            <person name="Spunde A."/>
            <person name="Suetsugu N."/>
            <person name="Sugano S."/>
            <person name="Sugiyama A."/>
            <person name="Sun R."/>
            <person name="Suzuki Y."/>
            <person name="Takenaka M."/>
            <person name="Takezawa D."/>
            <person name="Tomogane H."/>
            <person name="Tsuzuki M."/>
            <person name="Ueda T."/>
            <person name="Umeda M."/>
            <person name="Ward J.M."/>
            <person name="Watanabe Y."/>
            <person name="Yazaki K."/>
            <person name="Yokoyama R."/>
            <person name="Yoshitake Y."/>
            <person name="Yotsui I."/>
            <person name="Zachgo S."/>
            <person name="Schmutz J."/>
        </authorList>
    </citation>
    <scope>NUCLEOTIDE SEQUENCE [LARGE SCALE GENOMIC DNA]</scope>
    <source>
        <strain evidence="2">Tak-1</strain>
    </source>
</reference>
<protein>
    <submittedName>
        <fullName evidence="1">Uncharacterized protein</fullName>
    </submittedName>
</protein>
<organism evidence="1 2">
    <name type="scientific">Marchantia polymorpha</name>
    <name type="common">Common liverwort</name>
    <name type="synonym">Marchantia aquatica</name>
    <dbReference type="NCBI Taxonomy" id="3197"/>
    <lineage>
        <taxon>Eukaryota</taxon>
        <taxon>Viridiplantae</taxon>
        <taxon>Streptophyta</taxon>
        <taxon>Embryophyta</taxon>
        <taxon>Marchantiophyta</taxon>
        <taxon>Marchantiopsida</taxon>
        <taxon>Marchantiidae</taxon>
        <taxon>Marchantiales</taxon>
        <taxon>Marchantiaceae</taxon>
        <taxon>Marchantia</taxon>
    </lineage>
</organism>
<name>A0A2R6XLA3_MARPO</name>
<dbReference type="OrthoDB" id="10494776at2759"/>
<reference evidence="1" key="2">
    <citation type="submission" date="2017-12" db="EMBL/GenBank/DDBJ databases">
        <title>WGS assembly of Marchantia polymorpha.</title>
        <authorList>
            <person name="Bowman J.L."/>
            <person name="Kohchi T."/>
            <person name="Yamato K.T."/>
            <person name="Jenkins J."/>
            <person name="Shu S."/>
            <person name="Ishizaki K."/>
            <person name="Yamaoka S."/>
            <person name="Nishihama R."/>
            <person name="Nakamura Y."/>
            <person name="Berger F."/>
            <person name="Adam C."/>
            <person name="Aki S.S."/>
            <person name="Althoff F."/>
            <person name="Araki T."/>
            <person name="Arteaga-Vazquez M.A."/>
            <person name="Balasubrmanian S."/>
            <person name="Bauer D."/>
            <person name="Boehm C.R."/>
            <person name="Briginshaw L."/>
            <person name="Caballero-Perez J."/>
            <person name="Catarino B."/>
            <person name="Chen F."/>
            <person name="Chiyoda S."/>
            <person name="Chovatia M."/>
            <person name="Davies K.M."/>
            <person name="Delmans M."/>
            <person name="Demura T."/>
            <person name="Dierschke T."/>
            <person name="Dolan L."/>
            <person name="Dorantes-Acosta A.E."/>
            <person name="Eklund D.M."/>
            <person name="Florent S.N."/>
            <person name="Flores-Sandoval E."/>
            <person name="Fujiyama A."/>
            <person name="Fukuzawa H."/>
            <person name="Galik B."/>
            <person name="Grimanelli D."/>
            <person name="Grimwood J."/>
            <person name="Grossniklaus U."/>
            <person name="Hamada T."/>
            <person name="Haseloff J."/>
            <person name="Hetherington A.J."/>
            <person name="Higo A."/>
            <person name="Hirakawa Y."/>
            <person name="Hundley H.N."/>
            <person name="Ikeda Y."/>
            <person name="Inoue K."/>
            <person name="Inoue S."/>
            <person name="Ishida S."/>
            <person name="Jia Q."/>
            <person name="Kakita M."/>
            <person name="Kanazawa T."/>
            <person name="Kawai Y."/>
            <person name="Kawashima T."/>
            <person name="Kennedy M."/>
            <person name="Kinose K."/>
            <person name="Kinoshita T."/>
            <person name="Kohara Y."/>
            <person name="Koide E."/>
            <person name="Komatsu K."/>
            <person name="Kopischke S."/>
            <person name="Kubo M."/>
            <person name="Kyozuka J."/>
            <person name="Lagercrantz U."/>
            <person name="Lin S.S."/>
            <person name="Lindquist E."/>
            <person name="Lipzen A.M."/>
            <person name="Lu C."/>
            <person name="Luna E.D."/>
            <person name="Martienssen R.A."/>
            <person name="Minamino N."/>
            <person name="Mizutani M."/>
            <person name="Mizutani M."/>
            <person name="Mochizuki N."/>
            <person name="Monte I."/>
            <person name="Mosher R."/>
            <person name="Nagasaki H."/>
            <person name="Nakagami H."/>
            <person name="Naramoto S."/>
            <person name="Nishitani K."/>
            <person name="Ohtani M."/>
            <person name="Okamoto T."/>
            <person name="Okumura M."/>
            <person name="Phillips J."/>
            <person name="Pollak B."/>
            <person name="Reinders A."/>
            <person name="Roevekamp M."/>
            <person name="Sano R."/>
            <person name="Sawa S."/>
            <person name="Schmid M.W."/>
            <person name="Shirakawa M."/>
            <person name="Solano R."/>
            <person name="Spunde A."/>
            <person name="Suetsugu N."/>
            <person name="Sugano S."/>
            <person name="Sugiyama A."/>
            <person name="Sun R."/>
            <person name="Suzuki Y."/>
            <person name="Takenaka M."/>
            <person name="Takezawa D."/>
            <person name="Tomogane H."/>
            <person name="Tsuzuki M."/>
            <person name="Ueda T."/>
            <person name="Umeda M."/>
            <person name="Ward J.M."/>
            <person name="Watanabe Y."/>
            <person name="Yazaki K."/>
            <person name="Yokoyama R."/>
            <person name="Yoshitake Y."/>
            <person name="Yotsui I."/>
            <person name="Zachgo S."/>
            <person name="Schmutz J."/>
        </authorList>
    </citation>
    <scope>NUCLEOTIDE SEQUENCE [LARGE SCALE GENOMIC DNA]</scope>
    <source>
        <strain evidence="1">Tak-1</strain>
    </source>
</reference>
<dbReference type="Proteomes" id="UP000244005">
    <property type="component" value="Unassembled WGS sequence"/>
</dbReference>
<dbReference type="AlphaFoldDB" id="A0A2R6XLA3"/>
<evidence type="ECO:0000313" key="1">
    <source>
        <dbReference type="EMBL" id="PTQ46872.1"/>
    </source>
</evidence>
<dbReference type="Gramene" id="Mp7g13210.1">
    <property type="protein sequence ID" value="Mp7g13210.1.cds"/>
    <property type="gene ID" value="Mp7g13210"/>
</dbReference>
<gene>
    <name evidence="1" type="ORF">MARPO_0009s0007</name>
</gene>
<dbReference type="EMBL" id="KZ772681">
    <property type="protein sequence ID" value="PTQ46873.1"/>
    <property type="molecule type" value="Genomic_DNA"/>
</dbReference>
<accession>A0A2R6XLA3</accession>
<evidence type="ECO:0000313" key="2">
    <source>
        <dbReference type="Proteomes" id="UP000244005"/>
    </source>
</evidence>
<dbReference type="EMBL" id="KZ772681">
    <property type="protein sequence ID" value="PTQ46872.1"/>
    <property type="molecule type" value="Genomic_DNA"/>
</dbReference>